<dbReference type="GO" id="GO:0016787">
    <property type="term" value="F:hydrolase activity"/>
    <property type="evidence" value="ECO:0007669"/>
    <property type="project" value="UniProtKB-KW"/>
</dbReference>
<evidence type="ECO:0000313" key="4">
    <source>
        <dbReference type="Proteomes" id="UP000481876"/>
    </source>
</evidence>
<evidence type="ECO:0000313" key="3">
    <source>
        <dbReference type="EMBL" id="KAB2757409.1"/>
    </source>
</evidence>
<evidence type="ECO:0000259" key="2">
    <source>
        <dbReference type="Pfam" id="PF12697"/>
    </source>
</evidence>
<feature type="domain" description="AB hydrolase-1" evidence="2">
    <location>
        <begin position="74"/>
        <end position="307"/>
    </location>
</feature>
<dbReference type="SUPFAM" id="SSF53474">
    <property type="entry name" value="alpha/beta-Hydrolases"/>
    <property type="match status" value="1"/>
</dbReference>
<evidence type="ECO:0000256" key="1">
    <source>
        <dbReference type="SAM" id="Phobius"/>
    </source>
</evidence>
<dbReference type="PANTHER" id="PTHR43798">
    <property type="entry name" value="MONOACYLGLYCEROL LIPASE"/>
    <property type="match status" value="1"/>
</dbReference>
<protein>
    <submittedName>
        <fullName evidence="3">Alpha/beta hydrolase</fullName>
    </submittedName>
</protein>
<dbReference type="GO" id="GO:0016020">
    <property type="term" value="C:membrane"/>
    <property type="evidence" value="ECO:0007669"/>
    <property type="project" value="TreeGrafter"/>
</dbReference>
<dbReference type="AlphaFoldDB" id="A0A6L3YYB4"/>
<dbReference type="EMBL" id="WBWS01000048">
    <property type="protein sequence ID" value="KAB2757409.1"/>
    <property type="molecule type" value="Genomic_DNA"/>
</dbReference>
<dbReference type="InterPro" id="IPR050266">
    <property type="entry name" value="AB_hydrolase_sf"/>
</dbReference>
<accession>A0A6L3YYB4</accession>
<sequence length="323" mass="34859">MYIAITKQHKGVQMVLRRELLAGSMSVAAISTLIPAAGLAAGPAQPVGRPIGIQTKDGLTLSAMSYGAASALSIIFVHGLSQSRLSWDRQIVSDLAYYHLITFDLRGHGDSDKPAEPEAYADGARWADDLAALIEQTGSERVVLVGWSFGGLVIGHYLRRHGAGAVAGINLVDAVTSFDPQFRTEESGYWGARLASPELDIRSEAIARFLSLCFATPPHKNDLDRMLAYNGMVPRAVHLGLGKIEANGLDEGFAHVPRILLTHGARDALVLPDMSRRMLAVNPRSNLSIYPEAGHSPFYEDAARFNRELAGFSTITTSRKATP</sequence>
<dbReference type="Pfam" id="PF12697">
    <property type="entry name" value="Abhydrolase_6"/>
    <property type="match status" value="1"/>
</dbReference>
<gene>
    <name evidence="3" type="ORF">F9L04_25080</name>
</gene>
<name>A0A6L3YYB4_BRUAN</name>
<feature type="transmembrane region" description="Helical" evidence="1">
    <location>
        <begin position="20"/>
        <end position="41"/>
    </location>
</feature>
<dbReference type="Proteomes" id="UP000481876">
    <property type="component" value="Unassembled WGS sequence"/>
</dbReference>
<keyword evidence="1" id="KW-0472">Membrane</keyword>
<dbReference type="InterPro" id="IPR000073">
    <property type="entry name" value="AB_hydrolase_1"/>
</dbReference>
<dbReference type="PANTHER" id="PTHR43798:SF33">
    <property type="entry name" value="HYDROLASE, PUTATIVE (AFU_ORTHOLOGUE AFUA_2G14860)-RELATED"/>
    <property type="match status" value="1"/>
</dbReference>
<comment type="caution">
    <text evidence="3">The sequence shown here is derived from an EMBL/GenBank/DDBJ whole genome shotgun (WGS) entry which is preliminary data.</text>
</comment>
<reference evidence="3 4" key="1">
    <citation type="submission" date="2019-09" db="EMBL/GenBank/DDBJ databases">
        <title>Taxonomic organization of the family Brucellaceae based on a phylogenomic approach.</title>
        <authorList>
            <person name="Leclercq S."/>
            <person name="Cloeckaert A."/>
            <person name="Zygmunt M.S."/>
        </authorList>
    </citation>
    <scope>NUCLEOTIDE SEQUENCE [LARGE SCALE GENOMIC DNA]</scope>
    <source>
        <strain evidence="3 4">LMG 3313</strain>
    </source>
</reference>
<dbReference type="InterPro" id="IPR029058">
    <property type="entry name" value="AB_hydrolase_fold"/>
</dbReference>
<feature type="transmembrane region" description="Helical" evidence="1">
    <location>
        <begin position="61"/>
        <end position="80"/>
    </location>
</feature>
<keyword evidence="1" id="KW-0812">Transmembrane</keyword>
<keyword evidence="1" id="KW-1133">Transmembrane helix</keyword>
<keyword evidence="3" id="KW-0378">Hydrolase</keyword>
<dbReference type="Gene3D" id="3.40.50.1820">
    <property type="entry name" value="alpha/beta hydrolase"/>
    <property type="match status" value="1"/>
</dbReference>
<proteinExistence type="predicted"/>
<organism evidence="3 4">
    <name type="scientific">Brucella anthropi</name>
    <name type="common">Ochrobactrum anthropi</name>
    <dbReference type="NCBI Taxonomy" id="529"/>
    <lineage>
        <taxon>Bacteria</taxon>
        <taxon>Pseudomonadati</taxon>
        <taxon>Pseudomonadota</taxon>
        <taxon>Alphaproteobacteria</taxon>
        <taxon>Hyphomicrobiales</taxon>
        <taxon>Brucellaceae</taxon>
        <taxon>Brucella/Ochrobactrum group</taxon>
        <taxon>Brucella</taxon>
    </lineage>
</organism>